<keyword evidence="1 4" id="KW-0378">Hydrolase</keyword>
<evidence type="ECO:0000256" key="1">
    <source>
        <dbReference type="ARBA" id="ARBA00022801"/>
    </source>
</evidence>
<evidence type="ECO:0000313" key="5">
    <source>
        <dbReference type="Proteomes" id="UP001208689"/>
    </source>
</evidence>
<keyword evidence="5" id="KW-1185">Reference proteome</keyword>
<dbReference type="InterPro" id="IPR001650">
    <property type="entry name" value="Helicase_C-like"/>
</dbReference>
<accession>A0ABY6HWK9</accession>
<organism evidence="4 5">
    <name type="scientific">Candidatus Lokiarchaeum ossiferum</name>
    <dbReference type="NCBI Taxonomy" id="2951803"/>
    <lineage>
        <taxon>Archaea</taxon>
        <taxon>Promethearchaeati</taxon>
        <taxon>Promethearchaeota</taxon>
        <taxon>Promethearchaeia</taxon>
        <taxon>Promethearchaeales</taxon>
        <taxon>Promethearchaeaceae</taxon>
        <taxon>Candidatus Lokiarchaeum</taxon>
    </lineage>
</organism>
<dbReference type="InterPro" id="IPR049730">
    <property type="entry name" value="SNF2/RAD54-like_C"/>
</dbReference>
<dbReference type="InterPro" id="IPR014001">
    <property type="entry name" value="Helicase_ATP-bd"/>
</dbReference>
<dbReference type="InterPro" id="IPR038718">
    <property type="entry name" value="SNF2-like_sf"/>
</dbReference>
<gene>
    <name evidence="4" type="ORF">NEF87_003017</name>
</gene>
<dbReference type="PROSITE" id="PS51194">
    <property type="entry name" value="HELICASE_CTER"/>
    <property type="match status" value="1"/>
</dbReference>
<dbReference type="SMART" id="SM00487">
    <property type="entry name" value="DEXDc"/>
    <property type="match status" value="1"/>
</dbReference>
<dbReference type="PANTHER" id="PTHR45629:SF7">
    <property type="entry name" value="DNA EXCISION REPAIR PROTEIN ERCC-6-RELATED"/>
    <property type="match status" value="1"/>
</dbReference>
<dbReference type="EMBL" id="CP104013">
    <property type="protein sequence ID" value="UYP46732.1"/>
    <property type="molecule type" value="Genomic_DNA"/>
</dbReference>
<dbReference type="CDD" id="cd18793">
    <property type="entry name" value="SF2_C_SNF"/>
    <property type="match status" value="1"/>
</dbReference>
<dbReference type="Proteomes" id="UP001208689">
    <property type="component" value="Chromosome"/>
</dbReference>
<protein>
    <submittedName>
        <fullName evidence="4">RNA polymerase-associated protein RapA</fullName>
        <ecNumber evidence="4">3.6.4.-</ecNumber>
    </submittedName>
</protein>
<dbReference type="InterPro" id="IPR000330">
    <property type="entry name" value="SNF2_N"/>
</dbReference>
<dbReference type="Gene3D" id="3.40.50.10810">
    <property type="entry name" value="Tandem AAA-ATPase domain"/>
    <property type="match status" value="1"/>
</dbReference>
<reference evidence="4" key="1">
    <citation type="submission" date="2022-09" db="EMBL/GenBank/DDBJ databases">
        <title>Actin cytoskeleton and complex cell architecture in an #Asgard archaeon.</title>
        <authorList>
            <person name="Ponce Toledo R.I."/>
            <person name="Schleper C."/>
            <person name="Rodrigues Oliveira T."/>
            <person name="Wollweber F."/>
            <person name="Xu J."/>
            <person name="Rittmann S."/>
            <person name="Klingl A."/>
            <person name="Pilhofer M."/>
        </authorList>
    </citation>
    <scope>NUCLEOTIDE SEQUENCE</scope>
    <source>
        <strain evidence="4">B-35</strain>
    </source>
</reference>
<dbReference type="EC" id="3.6.4.-" evidence="4"/>
<feature type="domain" description="Helicase C-terminal" evidence="3">
    <location>
        <begin position="933"/>
        <end position="1092"/>
    </location>
</feature>
<dbReference type="CDD" id="cd18012">
    <property type="entry name" value="DEXQc_arch_SWI2_SNF2"/>
    <property type="match status" value="1"/>
</dbReference>
<dbReference type="Pfam" id="PF00271">
    <property type="entry name" value="Helicase_C"/>
    <property type="match status" value="1"/>
</dbReference>
<sequence length="1109" mass="128454">MPLDLTFIPPNFWNRKSSNFHLLTKGKKLPADSGFFFLWDSQTDSLEEIEKEVATIFPKVPVAKLLSCSLRIAKKNGKINPKDSSKFLKLSQVQGKIMPLLPAIKILFSLNITETIDRSRKIISYSDSIKTWAYLTKFTMELLSRGNFIPYLDQLTEHEYKGQWKIILKTQQDHNRINNLIRNSVWASYPLPIDFIPSQTIKDQYYTSGLWHPSFLFAQYIDTSADMLIRSSIDDKFLEKTALRYNYEFNTSEEFENACADDETSPWDLRFLTACIGKNNKFQINRFCDTPIPGILRNWVQNSQGFSFSLGFSFSFRLDYPKTPNADWVLGYYLQPFHEPDNFIPLDDLWDGIITHSLEYANVCDEENKLQEEVLRALGTARKYFPPISRSLDSKNPQQLKLKSAEVMEFLRTSMYLLIQAGFEVVLPEQFRLQGQQRLSARMVVKQKESSTTTTRSHSGLGKPDSLFDINSMMEYHWEAQLEGKLLTEKEFLELANSREPLIFWRDQWILVDPQDMENLSPIFKNQKSIKGEIPYLEALKLGMAGQIQVGSQGSQYVVELEGEFQQIVNQLSDIESFSTLQVPETFHGNLRAYQETALTWLGNMAEFNFGVCLADDMGLGKTVEVISFLEYRKEKYAQMENSILIICPTSVLFNWKREIQKFAPNFDIYTHHGPERKKEAKYLQEFMQPHRIILTTYGTVRNDIDFFETIPFTGVILDESQNIKNYKTQQTQAILRLKSQYRIALSGTPIENRLLELWTLFQFLNPGLLGKRAEFQKKFVYPIERFHSEQISAKLQRFISPFILRRLKSDKNIIKDLPEKNEIKVYLQLAPEQAKLYAQVVNSTMQELENLEQNQQKRRGLILRLLTHTKQICNHPFQYLHLGSDYFELTPEVVDSTNEEALDNDNLVEATSSHLKSISLDDFFKESVKMGRLIEMIDEILEDGEKILIFTQFKQMGTLLQKALELKYKLPILFFHGGIPQNKRGEMVDDFQSTDLQSPPVMILSLRAGGTGLNLTQASTVFHFDRWWNPAVEDQATDRAYRIGQQNRVNVYKFVSTGTIEEKIDQMLEEKRDLADRILTSSGETWITSLSNEELRDLFSLNSMEGGI</sequence>
<evidence type="ECO:0000313" key="4">
    <source>
        <dbReference type="EMBL" id="UYP46732.1"/>
    </source>
</evidence>
<dbReference type="InterPro" id="IPR027417">
    <property type="entry name" value="P-loop_NTPase"/>
</dbReference>
<feature type="domain" description="Helicase ATP-binding" evidence="2">
    <location>
        <begin position="603"/>
        <end position="768"/>
    </location>
</feature>
<dbReference type="PROSITE" id="PS51192">
    <property type="entry name" value="HELICASE_ATP_BIND_1"/>
    <property type="match status" value="1"/>
</dbReference>
<dbReference type="Pfam" id="PF00176">
    <property type="entry name" value="SNF2-rel_dom"/>
    <property type="match status" value="1"/>
</dbReference>
<dbReference type="SMART" id="SM00490">
    <property type="entry name" value="HELICc"/>
    <property type="match status" value="1"/>
</dbReference>
<evidence type="ECO:0000259" key="3">
    <source>
        <dbReference type="PROSITE" id="PS51194"/>
    </source>
</evidence>
<dbReference type="Gene3D" id="1.20.120.850">
    <property type="entry name" value="SWI2/SNF2 ATPases, N-terminal domain"/>
    <property type="match status" value="1"/>
</dbReference>
<evidence type="ECO:0000259" key="2">
    <source>
        <dbReference type="PROSITE" id="PS51192"/>
    </source>
</evidence>
<dbReference type="Pfam" id="PF12419">
    <property type="entry name" value="DUF3670"/>
    <property type="match status" value="1"/>
</dbReference>
<dbReference type="Gene3D" id="3.40.50.300">
    <property type="entry name" value="P-loop containing nucleotide triphosphate hydrolases"/>
    <property type="match status" value="1"/>
</dbReference>
<dbReference type="GO" id="GO:0016787">
    <property type="term" value="F:hydrolase activity"/>
    <property type="evidence" value="ECO:0007669"/>
    <property type="project" value="UniProtKB-KW"/>
</dbReference>
<dbReference type="PANTHER" id="PTHR45629">
    <property type="entry name" value="SNF2/RAD54 FAMILY MEMBER"/>
    <property type="match status" value="1"/>
</dbReference>
<dbReference type="InterPro" id="IPR050496">
    <property type="entry name" value="SNF2_RAD54_helicase_repair"/>
</dbReference>
<proteinExistence type="predicted"/>
<name>A0ABY6HWK9_9ARCH</name>
<dbReference type="InterPro" id="IPR022138">
    <property type="entry name" value="DUF3670"/>
</dbReference>
<dbReference type="SUPFAM" id="SSF52540">
    <property type="entry name" value="P-loop containing nucleoside triphosphate hydrolases"/>
    <property type="match status" value="2"/>
</dbReference>